<organism evidence="1 2">
    <name type="scientific">Halovenus aranensis</name>
    <dbReference type="NCBI Taxonomy" id="890420"/>
    <lineage>
        <taxon>Archaea</taxon>
        <taxon>Methanobacteriati</taxon>
        <taxon>Methanobacteriota</taxon>
        <taxon>Stenosarchaea group</taxon>
        <taxon>Halobacteria</taxon>
        <taxon>Halobacteriales</taxon>
        <taxon>Haloarculaceae</taxon>
        <taxon>Halovenus</taxon>
    </lineage>
</organism>
<dbReference type="InterPro" id="IPR006311">
    <property type="entry name" value="TAT_signal"/>
</dbReference>
<proteinExistence type="predicted"/>
<dbReference type="Proteomes" id="UP000198856">
    <property type="component" value="Unassembled WGS sequence"/>
</dbReference>
<evidence type="ECO:0000313" key="2">
    <source>
        <dbReference type="Proteomes" id="UP000198856"/>
    </source>
</evidence>
<dbReference type="PROSITE" id="PS51318">
    <property type="entry name" value="TAT"/>
    <property type="match status" value="1"/>
</dbReference>
<protein>
    <submittedName>
        <fullName evidence="1">Uncharacterized protein</fullName>
    </submittedName>
</protein>
<name>A0A1G8URW0_9EURY</name>
<dbReference type="OrthoDB" id="200713at2157"/>
<dbReference type="RefSeq" id="WP_092700870.1">
    <property type="nucleotide sequence ID" value="NZ_FNFC01000005.1"/>
</dbReference>
<dbReference type="AlphaFoldDB" id="A0A1G8URW0"/>
<dbReference type="STRING" id="890420.SAMN05216226_10586"/>
<gene>
    <name evidence="1" type="ORF">SAMN05216226_10586</name>
</gene>
<dbReference type="EMBL" id="FNFC01000005">
    <property type="protein sequence ID" value="SDJ56606.1"/>
    <property type="molecule type" value="Genomic_DNA"/>
</dbReference>
<accession>A0A1G8URW0</accession>
<evidence type="ECO:0000313" key="1">
    <source>
        <dbReference type="EMBL" id="SDJ56606.1"/>
    </source>
</evidence>
<reference evidence="1 2" key="1">
    <citation type="submission" date="2016-10" db="EMBL/GenBank/DDBJ databases">
        <authorList>
            <person name="de Groot N.N."/>
        </authorList>
    </citation>
    <scope>NUCLEOTIDE SEQUENCE [LARGE SCALE GENOMIC DNA]</scope>
    <source>
        <strain evidence="1 2">IBRC-M10015</strain>
    </source>
</reference>
<keyword evidence="2" id="KW-1185">Reference proteome</keyword>
<sequence length="186" mass="20146">MSPPPKTRDVGRRQFLRIAAASSLGAVVATAGCMDSDDASADDPVEAVDSYFQALADGERERANQYAHEDGDYSIGENPAKQFEVALAADEISLAGPEEVDLETAVANKYGDADAESEVVQTAIEQEREAIDTLQKEHDFEAHAYVRHEATAEGLSFNPTVLLFETGDGWQLWSQPTIPPMQVTDS</sequence>
<dbReference type="PROSITE" id="PS51257">
    <property type="entry name" value="PROKAR_LIPOPROTEIN"/>
    <property type="match status" value="1"/>
</dbReference>